<evidence type="ECO:0000313" key="2">
    <source>
        <dbReference type="Proteomes" id="UP001470230"/>
    </source>
</evidence>
<evidence type="ECO:0000313" key="1">
    <source>
        <dbReference type="EMBL" id="KAK8846050.1"/>
    </source>
</evidence>
<accession>A0ABR2HF41</accession>
<dbReference type="Proteomes" id="UP001470230">
    <property type="component" value="Unassembled WGS sequence"/>
</dbReference>
<proteinExistence type="predicted"/>
<gene>
    <name evidence="1" type="ORF">M9Y10_020051</name>
</gene>
<name>A0ABR2HF41_9EUKA</name>
<reference evidence="1 2" key="1">
    <citation type="submission" date="2024-04" db="EMBL/GenBank/DDBJ databases">
        <title>Tritrichomonas musculus Genome.</title>
        <authorList>
            <person name="Alves-Ferreira E."/>
            <person name="Grigg M."/>
            <person name="Lorenzi H."/>
            <person name="Galac M."/>
        </authorList>
    </citation>
    <scope>NUCLEOTIDE SEQUENCE [LARGE SCALE GENOMIC DNA]</scope>
    <source>
        <strain evidence="1 2">EAF2021</strain>
    </source>
</reference>
<comment type="caution">
    <text evidence="1">The sequence shown here is derived from an EMBL/GenBank/DDBJ whole genome shotgun (WGS) entry which is preliminary data.</text>
</comment>
<dbReference type="EMBL" id="JAPFFF010000029">
    <property type="protein sequence ID" value="KAK8846050.1"/>
    <property type="molecule type" value="Genomic_DNA"/>
</dbReference>
<sequence length="65" mass="7403">MTQIGIRTVWIGGTYDSNKAEQRFKCYSIPCVIAYGSGELSPNQNQRLKMMMGIPNGRLPYEQLF</sequence>
<organism evidence="1 2">
    <name type="scientific">Tritrichomonas musculus</name>
    <dbReference type="NCBI Taxonomy" id="1915356"/>
    <lineage>
        <taxon>Eukaryota</taxon>
        <taxon>Metamonada</taxon>
        <taxon>Parabasalia</taxon>
        <taxon>Tritrichomonadida</taxon>
        <taxon>Tritrichomonadidae</taxon>
        <taxon>Tritrichomonas</taxon>
    </lineage>
</organism>
<protein>
    <submittedName>
        <fullName evidence="1">Uncharacterized protein</fullName>
    </submittedName>
</protein>
<keyword evidence="2" id="KW-1185">Reference proteome</keyword>